<geneLocation type="plasmid" evidence="10 11">
    <name>p1-JPH1</name>
</geneLocation>
<evidence type="ECO:0000256" key="6">
    <source>
        <dbReference type="SAM" id="MobiDB-lite"/>
    </source>
</evidence>
<dbReference type="AlphaFoldDB" id="A0AAI8SSQ2"/>
<keyword evidence="10" id="KW-0614">Plasmid</keyword>
<keyword evidence="3 5" id="KW-0131">Cell cycle</keyword>
<comment type="function">
    <text evidence="5">Involved in cell division and chromosome segregation.</text>
</comment>
<evidence type="ECO:0000313" key="10">
    <source>
        <dbReference type="EMBL" id="BBN50749.1"/>
    </source>
</evidence>
<dbReference type="InterPro" id="IPR027434">
    <property type="entry name" value="Homing_endonucl"/>
</dbReference>
<evidence type="ECO:0000256" key="5">
    <source>
        <dbReference type="HAMAP-Rule" id="MF_01420"/>
    </source>
</evidence>
<dbReference type="GO" id="GO:0043937">
    <property type="term" value="P:regulation of sporulation"/>
    <property type="evidence" value="ECO:0007669"/>
    <property type="project" value="InterPro"/>
</dbReference>
<evidence type="ECO:0000256" key="2">
    <source>
        <dbReference type="ARBA" id="ARBA00023125"/>
    </source>
</evidence>
<sequence>MTATTDAKTELARVVVRTPSARQAEVSALLRFGGGLHIANGRLVVDAELDLLAAARRLCRDIHGLFGHTPVIRAIAPAAGRGATFRVLVDVGAEALARQTGLLNQRGQPVRGMPAHVVAGHTPDLEAVWRGAFLAGGALVENGRTRGIEVSCPGPEAALALAGAARRLGASARMREVRGGDRVVVRDPDGASALLRCMGAVQTAQAWTQRRDGQQSAEQLPAGRTASFDGANRRRSMAAGMATAMRVSRALEILGGDAPDHLAHVGRLRIEHPSASLDELGRMVEPPMSKHALAGRLRRLLATADRAARRTGIPDTSATVGPSGQVLTEDRARRIG</sequence>
<evidence type="ECO:0000256" key="1">
    <source>
        <dbReference type="ARBA" id="ARBA00022618"/>
    </source>
</evidence>
<proteinExistence type="inferred from homology"/>
<dbReference type="Pfam" id="PF02650">
    <property type="entry name" value="HTH_WhiA"/>
    <property type="match status" value="1"/>
</dbReference>
<feature type="region of interest" description="Disordered" evidence="6">
    <location>
        <begin position="311"/>
        <end position="336"/>
    </location>
</feature>
<dbReference type="InterPro" id="IPR018478">
    <property type="entry name" value="Sporu_reg_WhiA_N_dom"/>
</dbReference>
<dbReference type="PANTHER" id="PTHR37307:SF1">
    <property type="entry name" value="CELL DIVISION PROTEIN WHIA-RELATED"/>
    <property type="match status" value="1"/>
</dbReference>
<dbReference type="InterPro" id="IPR023054">
    <property type="entry name" value="Sporulation_regulator_WhiA_C"/>
</dbReference>
<dbReference type="InterPro" id="IPR003802">
    <property type="entry name" value="Sporulation_regulator_WhiA"/>
</dbReference>
<protein>
    <recommendedName>
        <fullName evidence="4 5">Probable cell division protein WhiA</fullName>
    </recommendedName>
</protein>
<comment type="similarity">
    <text evidence="5">Belongs to the WhiA family.</text>
</comment>
<dbReference type="Pfam" id="PF14527">
    <property type="entry name" value="LAGLIDADG_WhiA"/>
    <property type="match status" value="1"/>
</dbReference>
<dbReference type="Pfam" id="PF10298">
    <property type="entry name" value="WhiA_N"/>
    <property type="match status" value="1"/>
</dbReference>
<dbReference type="FunFam" id="3.10.28.10:FF:000001">
    <property type="entry name" value="Probable cell division protein WhiA"/>
    <property type="match status" value="1"/>
</dbReference>
<dbReference type="Gene3D" id="3.10.28.10">
    <property type="entry name" value="Homing endonucleases"/>
    <property type="match status" value="1"/>
</dbReference>
<keyword evidence="1 5" id="KW-0132">Cell division</keyword>
<keyword evidence="2 5" id="KW-0238">DNA-binding</keyword>
<dbReference type="PANTHER" id="PTHR37307">
    <property type="entry name" value="CELL DIVISION PROTEIN WHIA-RELATED"/>
    <property type="match status" value="1"/>
</dbReference>
<evidence type="ECO:0000256" key="4">
    <source>
        <dbReference type="ARBA" id="ARBA00068775"/>
    </source>
</evidence>
<evidence type="ECO:0000259" key="9">
    <source>
        <dbReference type="Pfam" id="PF14527"/>
    </source>
</evidence>
<feature type="compositionally biased region" description="Polar residues" evidence="6">
    <location>
        <begin position="314"/>
        <end position="326"/>
    </location>
</feature>
<evidence type="ECO:0000259" key="7">
    <source>
        <dbReference type="Pfam" id="PF02650"/>
    </source>
</evidence>
<accession>A0AAI8SSQ2</accession>
<dbReference type="EMBL" id="AP020327">
    <property type="protein sequence ID" value="BBN50749.1"/>
    <property type="molecule type" value="Genomic_DNA"/>
</dbReference>
<feature type="domain" description="Sporulation transcription regulator WhiA N-terminal" evidence="8">
    <location>
        <begin position="20"/>
        <end position="103"/>
    </location>
</feature>
<gene>
    <name evidence="5 10" type="primary">whiA</name>
    <name evidence="10" type="ORF">JPH1_52240</name>
</gene>
<dbReference type="Proteomes" id="UP000327362">
    <property type="component" value="Plasmid p1-JPH1"/>
</dbReference>
<dbReference type="GO" id="GO:0003677">
    <property type="term" value="F:DNA binding"/>
    <property type="evidence" value="ECO:0007669"/>
    <property type="project" value="UniProtKB-UniRule"/>
</dbReference>
<dbReference type="HAMAP" id="MF_01420">
    <property type="entry name" value="HTH_type_WhiA"/>
    <property type="match status" value="1"/>
</dbReference>
<dbReference type="RefSeq" id="WP_095785625.1">
    <property type="nucleotide sequence ID" value="NZ_AP020327.1"/>
</dbReference>
<feature type="domain" description="WhiA LAGLIDADG-like" evidence="9">
    <location>
        <begin position="126"/>
        <end position="211"/>
    </location>
</feature>
<evidence type="ECO:0000256" key="3">
    <source>
        <dbReference type="ARBA" id="ARBA00023306"/>
    </source>
</evidence>
<organism evidence="10 11">
    <name type="scientific">Mycobacterium avium subsp. hominissuis</name>
    <dbReference type="NCBI Taxonomy" id="439334"/>
    <lineage>
        <taxon>Bacteria</taxon>
        <taxon>Bacillati</taxon>
        <taxon>Actinomycetota</taxon>
        <taxon>Actinomycetes</taxon>
        <taxon>Mycobacteriales</taxon>
        <taxon>Mycobacteriaceae</taxon>
        <taxon>Mycobacterium</taxon>
        <taxon>Mycobacterium avium complex (MAC)</taxon>
    </lineage>
</organism>
<feature type="domain" description="Sporulation regulator WhiA C-terminal" evidence="7">
    <location>
        <begin position="224"/>
        <end position="302"/>
    </location>
</feature>
<dbReference type="GO" id="GO:0051301">
    <property type="term" value="P:cell division"/>
    <property type="evidence" value="ECO:0007669"/>
    <property type="project" value="UniProtKB-UniRule"/>
</dbReference>
<name>A0AAI8SSQ2_MYCAV</name>
<dbReference type="NCBIfam" id="TIGR00647">
    <property type="entry name" value="DNA_bind_WhiA"/>
    <property type="match status" value="1"/>
</dbReference>
<dbReference type="InterPro" id="IPR039518">
    <property type="entry name" value="WhiA_LAGLIDADG_dom"/>
</dbReference>
<reference evidence="10 11" key="1">
    <citation type="submission" date="2019-09" db="EMBL/GenBank/DDBJ databases">
        <title>Complete genome sequence of Mycobacterium avium subsp. hominissuis strain JP-H-1.</title>
        <authorList>
            <person name="Kinoshita Y."/>
            <person name="Niwa H."/>
            <person name="Uchida-Fujii E."/>
            <person name="Nukada T."/>
        </authorList>
    </citation>
    <scope>NUCLEOTIDE SEQUENCE [LARGE SCALE GENOMIC DNA]</scope>
    <source>
        <strain evidence="10 11">JP-H-1</strain>
        <plasmid evidence="10 11">p1-JPH1</plasmid>
    </source>
</reference>
<evidence type="ECO:0000259" key="8">
    <source>
        <dbReference type="Pfam" id="PF10298"/>
    </source>
</evidence>
<evidence type="ECO:0000313" key="11">
    <source>
        <dbReference type="Proteomes" id="UP000327362"/>
    </source>
</evidence>